<sequence>MIKIPAMNFYVLLTVQVLCRLGAAEAIREVEATLEEPVILSCEAKMDQNITYRRVSWYKVADNRTDMTGMIRKCLLNNEVQKYKEYNQSIEFYNDSISVKMMNVTCQDSGTYLCSLSAPVGKQNREGAIKLIVKGCSNSKENIVIVIETALLSLIVLLSLILLFLNYKCIQNMFAEKKQFQKVPSAPQCVEKEMKIFKYSKMPVPV</sequence>
<accession>H3A9C2</accession>
<dbReference type="KEGG" id="lcm:102362196"/>
<protein>
    <submittedName>
        <fullName evidence="4">CD83 molecule</fullName>
    </submittedName>
</protein>
<dbReference type="Ensembl" id="ENSLACT00000006295.2">
    <property type="protein sequence ID" value="ENSLACP00000006243.2"/>
    <property type="gene ID" value="ENSLACG00000005537.2"/>
</dbReference>
<dbReference type="EMBL" id="AFYH01235457">
    <property type="status" value="NOT_ANNOTATED_CDS"/>
    <property type="molecule type" value="Genomic_DNA"/>
</dbReference>
<evidence type="ECO:0000313" key="5">
    <source>
        <dbReference type="Proteomes" id="UP000008672"/>
    </source>
</evidence>
<dbReference type="InterPro" id="IPR013783">
    <property type="entry name" value="Ig-like_fold"/>
</dbReference>
<evidence type="ECO:0000256" key="2">
    <source>
        <dbReference type="SAM" id="SignalP"/>
    </source>
</evidence>
<dbReference type="eggNOG" id="ENOG502S7FP">
    <property type="taxonomic scope" value="Eukaryota"/>
</dbReference>
<dbReference type="InterPro" id="IPR036179">
    <property type="entry name" value="Ig-like_dom_sf"/>
</dbReference>
<dbReference type="RefSeq" id="XP_006011899.1">
    <property type="nucleotide sequence ID" value="XM_006011837.3"/>
</dbReference>
<gene>
    <name evidence="4" type="primary">CD83</name>
</gene>
<feature type="transmembrane region" description="Helical" evidence="1">
    <location>
        <begin position="143"/>
        <end position="165"/>
    </location>
</feature>
<keyword evidence="1" id="KW-0472">Membrane</keyword>
<evidence type="ECO:0000259" key="3">
    <source>
        <dbReference type="PROSITE" id="PS50835"/>
    </source>
</evidence>
<dbReference type="OMA" id="SWYKMAG"/>
<feature type="signal peptide" evidence="2">
    <location>
        <begin position="1"/>
        <end position="24"/>
    </location>
</feature>
<organism evidence="4 5">
    <name type="scientific">Latimeria chalumnae</name>
    <name type="common">Coelacanth</name>
    <dbReference type="NCBI Taxonomy" id="7897"/>
    <lineage>
        <taxon>Eukaryota</taxon>
        <taxon>Metazoa</taxon>
        <taxon>Chordata</taxon>
        <taxon>Craniata</taxon>
        <taxon>Vertebrata</taxon>
        <taxon>Euteleostomi</taxon>
        <taxon>Coelacanthiformes</taxon>
        <taxon>Coelacanthidae</taxon>
        <taxon>Latimeria</taxon>
    </lineage>
</organism>
<keyword evidence="5" id="KW-1185">Reference proteome</keyword>
<dbReference type="Proteomes" id="UP000008672">
    <property type="component" value="Unassembled WGS sequence"/>
</dbReference>
<keyword evidence="2" id="KW-0732">Signal</keyword>
<dbReference type="SUPFAM" id="SSF48726">
    <property type="entry name" value="Immunoglobulin"/>
    <property type="match status" value="1"/>
</dbReference>
<reference evidence="4" key="3">
    <citation type="submission" date="2025-09" db="UniProtKB">
        <authorList>
            <consortium name="Ensembl"/>
        </authorList>
    </citation>
    <scope>IDENTIFICATION</scope>
</reference>
<dbReference type="InParanoid" id="H3A9C2"/>
<dbReference type="PANTHER" id="PTHR15193:SF1">
    <property type="entry name" value="CD83 ANTIGEN"/>
    <property type="match status" value="1"/>
</dbReference>
<dbReference type="OrthoDB" id="9422899at2759"/>
<dbReference type="HOGENOM" id="CLU_1331564_0_0_1"/>
<dbReference type="PROSITE" id="PS50835">
    <property type="entry name" value="IG_LIKE"/>
    <property type="match status" value="1"/>
</dbReference>
<dbReference type="PANTHER" id="PTHR15193">
    <property type="entry name" value="CD83 ANTIGEN"/>
    <property type="match status" value="1"/>
</dbReference>
<feature type="chain" id="PRO_5003579348" evidence="2">
    <location>
        <begin position="25"/>
        <end position="206"/>
    </location>
</feature>
<feature type="domain" description="Ig-like" evidence="3">
    <location>
        <begin position="5"/>
        <end position="130"/>
    </location>
</feature>
<proteinExistence type="predicted"/>
<keyword evidence="1" id="KW-0812">Transmembrane</keyword>
<name>H3A9C2_LATCH</name>
<dbReference type="InterPro" id="IPR007110">
    <property type="entry name" value="Ig-like_dom"/>
</dbReference>
<dbReference type="InterPro" id="IPR003599">
    <property type="entry name" value="Ig_sub"/>
</dbReference>
<dbReference type="InterPro" id="IPR013106">
    <property type="entry name" value="Ig_V-set"/>
</dbReference>
<dbReference type="Bgee" id="ENSLACG00000005537">
    <property type="expression patterns" value="Expressed in mesonephros and 6 other cell types or tissues"/>
</dbReference>
<reference evidence="4" key="2">
    <citation type="submission" date="2025-08" db="UniProtKB">
        <authorList>
            <consortium name="Ensembl"/>
        </authorList>
    </citation>
    <scope>IDENTIFICATION</scope>
</reference>
<dbReference type="GeneTree" id="ENSGT00510000051337"/>
<dbReference type="STRING" id="7897.ENSLACP00000006243"/>
<reference evidence="5" key="1">
    <citation type="submission" date="2011-08" db="EMBL/GenBank/DDBJ databases">
        <title>The draft genome of Latimeria chalumnae.</title>
        <authorList>
            <person name="Di Palma F."/>
            <person name="Alfoldi J."/>
            <person name="Johnson J."/>
            <person name="Berlin A."/>
            <person name="Gnerre S."/>
            <person name="Jaffe D."/>
            <person name="MacCallum I."/>
            <person name="Young S."/>
            <person name="Walker B.J."/>
            <person name="Lander E."/>
            <person name="Lindblad-Toh K."/>
        </authorList>
    </citation>
    <scope>NUCLEOTIDE SEQUENCE [LARGE SCALE GENOMIC DNA]</scope>
    <source>
        <strain evidence="5">Wild caught</strain>
    </source>
</reference>
<dbReference type="Pfam" id="PF07686">
    <property type="entry name" value="V-set"/>
    <property type="match status" value="1"/>
</dbReference>
<dbReference type="FunCoup" id="H3A9C2">
    <property type="interactions" value="586"/>
</dbReference>
<dbReference type="Gene3D" id="2.60.40.10">
    <property type="entry name" value="Immunoglobulins"/>
    <property type="match status" value="1"/>
</dbReference>
<dbReference type="SMART" id="SM00409">
    <property type="entry name" value="IG"/>
    <property type="match status" value="1"/>
</dbReference>
<evidence type="ECO:0000256" key="1">
    <source>
        <dbReference type="SAM" id="Phobius"/>
    </source>
</evidence>
<dbReference type="GeneID" id="102362196"/>
<evidence type="ECO:0000313" key="4">
    <source>
        <dbReference type="Ensembl" id="ENSLACP00000006243.2"/>
    </source>
</evidence>
<dbReference type="CTD" id="9308"/>
<dbReference type="AlphaFoldDB" id="H3A9C2"/>
<keyword evidence="1" id="KW-1133">Transmembrane helix</keyword>